<organism evidence="1 2">
    <name type="scientific">Eumeta variegata</name>
    <name type="common">Bagworm moth</name>
    <name type="synonym">Eumeta japonica</name>
    <dbReference type="NCBI Taxonomy" id="151549"/>
    <lineage>
        <taxon>Eukaryota</taxon>
        <taxon>Metazoa</taxon>
        <taxon>Ecdysozoa</taxon>
        <taxon>Arthropoda</taxon>
        <taxon>Hexapoda</taxon>
        <taxon>Insecta</taxon>
        <taxon>Pterygota</taxon>
        <taxon>Neoptera</taxon>
        <taxon>Endopterygota</taxon>
        <taxon>Lepidoptera</taxon>
        <taxon>Glossata</taxon>
        <taxon>Ditrysia</taxon>
        <taxon>Tineoidea</taxon>
        <taxon>Psychidae</taxon>
        <taxon>Oiketicinae</taxon>
        <taxon>Eumeta</taxon>
    </lineage>
</organism>
<reference evidence="1 2" key="1">
    <citation type="journal article" date="2019" name="Commun. Biol.">
        <title>The bagworm genome reveals a unique fibroin gene that provides high tensile strength.</title>
        <authorList>
            <person name="Kono N."/>
            <person name="Nakamura H."/>
            <person name="Ohtoshi R."/>
            <person name="Tomita M."/>
            <person name="Numata K."/>
            <person name="Arakawa K."/>
        </authorList>
    </citation>
    <scope>NUCLEOTIDE SEQUENCE [LARGE SCALE GENOMIC DNA]</scope>
</reference>
<name>A0A4C1XU01_EUMVA</name>
<evidence type="ECO:0000313" key="2">
    <source>
        <dbReference type="Proteomes" id="UP000299102"/>
    </source>
</evidence>
<gene>
    <name evidence="1" type="ORF">EVAR_43654_1</name>
</gene>
<protein>
    <submittedName>
        <fullName evidence="1">Uncharacterized protein</fullName>
    </submittedName>
</protein>
<sequence>MKLNIQIFKRIPKSLILFSRQRPAIIRSVRQTRVFGFTKICKLGTALSDKLTGNNKMRVKRNDSRWPRRTFRFPVAELAFLAPPKASYSATCRTQNYDGQLRTDGAKSDRQTIRPLPKINIFVHG</sequence>
<keyword evidence="2" id="KW-1185">Reference proteome</keyword>
<dbReference type="EMBL" id="BGZK01000982">
    <property type="protein sequence ID" value="GBP67371.1"/>
    <property type="molecule type" value="Genomic_DNA"/>
</dbReference>
<dbReference type="Proteomes" id="UP000299102">
    <property type="component" value="Unassembled WGS sequence"/>
</dbReference>
<proteinExistence type="predicted"/>
<comment type="caution">
    <text evidence="1">The sequence shown here is derived from an EMBL/GenBank/DDBJ whole genome shotgun (WGS) entry which is preliminary data.</text>
</comment>
<accession>A0A4C1XU01</accession>
<evidence type="ECO:0000313" key="1">
    <source>
        <dbReference type="EMBL" id="GBP67371.1"/>
    </source>
</evidence>
<dbReference type="AlphaFoldDB" id="A0A4C1XU01"/>